<protein>
    <submittedName>
        <fullName evidence="1">Uncharacterized protein</fullName>
    </submittedName>
</protein>
<organism evidence="1 2">
    <name type="scientific">Rhizobium tubonense</name>
    <dbReference type="NCBI Taxonomy" id="484088"/>
    <lineage>
        <taxon>Bacteria</taxon>
        <taxon>Pseudomonadati</taxon>
        <taxon>Pseudomonadota</taxon>
        <taxon>Alphaproteobacteria</taxon>
        <taxon>Hyphomicrobiales</taxon>
        <taxon>Rhizobiaceae</taxon>
        <taxon>Rhizobium/Agrobacterium group</taxon>
        <taxon>Rhizobium</taxon>
    </lineage>
</organism>
<accession>A0A2W4CC13</accession>
<name>A0A2W4CC13_9HYPH</name>
<evidence type="ECO:0000313" key="1">
    <source>
        <dbReference type="EMBL" id="PZM10341.1"/>
    </source>
</evidence>
<sequence>MPGHRKLIVVEAFDRNEKGELISASEPRRMQSEAAAIYQAQTLINDHDGVVAWSREGQPGIGEEGPTIILFQCGDIPEFE</sequence>
<dbReference type="Proteomes" id="UP000248925">
    <property type="component" value="Unassembled WGS sequence"/>
</dbReference>
<keyword evidence="2" id="KW-1185">Reference proteome</keyword>
<dbReference type="AlphaFoldDB" id="A0A2W4CC13"/>
<proteinExistence type="predicted"/>
<dbReference type="RefSeq" id="WP_111162681.1">
    <property type="nucleotide sequence ID" value="NZ_PCDP01000051.1"/>
</dbReference>
<evidence type="ECO:0000313" key="2">
    <source>
        <dbReference type="Proteomes" id="UP000248925"/>
    </source>
</evidence>
<dbReference type="OrthoDB" id="7949440at2"/>
<dbReference type="EMBL" id="PCDP01000051">
    <property type="protein sequence ID" value="PZM10341.1"/>
    <property type="molecule type" value="Genomic_DNA"/>
</dbReference>
<gene>
    <name evidence="1" type="ORF">CPY51_23610</name>
</gene>
<reference evidence="1 2" key="1">
    <citation type="journal article" date="2018" name="Sci. Rep.">
        <title>Rhizobium tumorigenes sp. nov., a novel plant tumorigenic bacterium isolated from cane gall tumors on thornless blackberry.</title>
        <authorList>
            <person name="Kuzmanovi N."/>
            <person name="Smalla K."/>
            <person name="Gronow S."/>
            <person name="PuBawska J."/>
        </authorList>
    </citation>
    <scope>NUCLEOTIDE SEQUENCE [LARGE SCALE GENOMIC DNA]</scope>
    <source>
        <strain evidence="1 2">CCBAU 85046</strain>
    </source>
</reference>
<comment type="caution">
    <text evidence="1">The sequence shown here is derived from an EMBL/GenBank/DDBJ whole genome shotgun (WGS) entry which is preliminary data.</text>
</comment>